<dbReference type="KEGG" id="more:E1B28_001976"/>
<dbReference type="EMBL" id="CM032181">
    <property type="protein sequence ID" value="KAG7100201.1"/>
    <property type="molecule type" value="Genomic_DNA"/>
</dbReference>
<dbReference type="AlphaFoldDB" id="A0A9P7V4P3"/>
<comment type="caution">
    <text evidence="1">The sequence shown here is derived from an EMBL/GenBank/DDBJ whole genome shotgun (WGS) entry which is preliminary data.</text>
</comment>
<proteinExistence type="predicted"/>
<dbReference type="RefSeq" id="XP_043016671.1">
    <property type="nucleotide sequence ID" value="XM_043147957.1"/>
</dbReference>
<evidence type="ECO:0000313" key="1">
    <source>
        <dbReference type="EMBL" id="KAG7100201.1"/>
    </source>
</evidence>
<evidence type="ECO:0000313" key="2">
    <source>
        <dbReference type="Proteomes" id="UP001049176"/>
    </source>
</evidence>
<reference evidence="1" key="1">
    <citation type="journal article" date="2021" name="Genome Biol. Evol.">
        <title>The assembled and annotated genome of the fairy-ring fungus Marasmius oreades.</title>
        <authorList>
            <person name="Hiltunen M."/>
            <person name="Ament-Velasquez S.L."/>
            <person name="Johannesson H."/>
        </authorList>
    </citation>
    <scope>NUCLEOTIDE SEQUENCE</scope>
    <source>
        <strain evidence="1">03SP1</strain>
    </source>
</reference>
<dbReference type="Proteomes" id="UP001049176">
    <property type="component" value="Chromosome 1"/>
</dbReference>
<sequence length="98" mass="11008">MMGFFPFHVVFIYQLQDDLVFLESPEIVALCESTSIPSHIVHRWMACSNGQYAKVVSSGANISPMIYWTPSSPPLPNPEALQELEEGEYFMPLPDGDD</sequence>
<accession>A0A9P7V4P3</accession>
<name>A0A9P7V4P3_9AGAR</name>
<dbReference type="GeneID" id="66071052"/>
<protein>
    <submittedName>
        <fullName evidence="1">Uncharacterized protein</fullName>
    </submittedName>
</protein>
<gene>
    <name evidence="1" type="ORF">E1B28_001976</name>
</gene>
<keyword evidence="2" id="KW-1185">Reference proteome</keyword>
<organism evidence="1 2">
    <name type="scientific">Marasmius oreades</name>
    <name type="common">fairy-ring Marasmius</name>
    <dbReference type="NCBI Taxonomy" id="181124"/>
    <lineage>
        <taxon>Eukaryota</taxon>
        <taxon>Fungi</taxon>
        <taxon>Dikarya</taxon>
        <taxon>Basidiomycota</taxon>
        <taxon>Agaricomycotina</taxon>
        <taxon>Agaricomycetes</taxon>
        <taxon>Agaricomycetidae</taxon>
        <taxon>Agaricales</taxon>
        <taxon>Marasmiineae</taxon>
        <taxon>Marasmiaceae</taxon>
        <taxon>Marasmius</taxon>
    </lineage>
</organism>